<proteinExistence type="predicted"/>
<sequence length="70" mass="7428">MECSLRAIATVREDGLSPWHHFSAQLVKSPPLWAANGFRAPVGTRTSVCVKGSGGPHQLGYQLGGVPTLQ</sequence>
<reference evidence="1" key="1">
    <citation type="submission" date="2022-02" db="EMBL/GenBank/DDBJ databases">
        <title>Plant Genome Project.</title>
        <authorList>
            <person name="Zhang R.-G."/>
        </authorList>
    </citation>
    <scope>NUCLEOTIDE SEQUENCE</scope>
    <source>
        <strain evidence="1">AT1</strain>
    </source>
</reference>
<evidence type="ECO:0000313" key="2">
    <source>
        <dbReference type="Proteomes" id="UP001062846"/>
    </source>
</evidence>
<name>A0ACC0NU48_RHOML</name>
<accession>A0ACC0NU48</accession>
<organism evidence="1 2">
    <name type="scientific">Rhododendron molle</name>
    <name type="common">Chinese azalea</name>
    <name type="synonym">Azalea mollis</name>
    <dbReference type="NCBI Taxonomy" id="49168"/>
    <lineage>
        <taxon>Eukaryota</taxon>
        <taxon>Viridiplantae</taxon>
        <taxon>Streptophyta</taxon>
        <taxon>Embryophyta</taxon>
        <taxon>Tracheophyta</taxon>
        <taxon>Spermatophyta</taxon>
        <taxon>Magnoliopsida</taxon>
        <taxon>eudicotyledons</taxon>
        <taxon>Gunneridae</taxon>
        <taxon>Pentapetalae</taxon>
        <taxon>asterids</taxon>
        <taxon>Ericales</taxon>
        <taxon>Ericaceae</taxon>
        <taxon>Ericoideae</taxon>
        <taxon>Rhodoreae</taxon>
        <taxon>Rhododendron</taxon>
    </lineage>
</organism>
<protein>
    <submittedName>
        <fullName evidence="1">Uncharacterized protein</fullName>
    </submittedName>
</protein>
<dbReference type="EMBL" id="CM046392">
    <property type="protein sequence ID" value="KAI8556108.1"/>
    <property type="molecule type" value="Genomic_DNA"/>
</dbReference>
<dbReference type="Proteomes" id="UP001062846">
    <property type="component" value="Chromosome 5"/>
</dbReference>
<keyword evidence="2" id="KW-1185">Reference proteome</keyword>
<gene>
    <name evidence="1" type="ORF">RHMOL_Rhmol05G0226400</name>
</gene>
<evidence type="ECO:0000313" key="1">
    <source>
        <dbReference type="EMBL" id="KAI8556108.1"/>
    </source>
</evidence>
<comment type="caution">
    <text evidence="1">The sequence shown here is derived from an EMBL/GenBank/DDBJ whole genome shotgun (WGS) entry which is preliminary data.</text>
</comment>